<dbReference type="Proteomes" id="UP001218218">
    <property type="component" value="Unassembled WGS sequence"/>
</dbReference>
<evidence type="ECO:0000256" key="1">
    <source>
        <dbReference type="SAM" id="MobiDB-lite"/>
    </source>
</evidence>
<comment type="caution">
    <text evidence="2">The sequence shown here is derived from an EMBL/GenBank/DDBJ whole genome shotgun (WGS) entry which is preliminary data.</text>
</comment>
<feature type="region of interest" description="Disordered" evidence="1">
    <location>
        <begin position="250"/>
        <end position="273"/>
    </location>
</feature>
<name>A0AAD7EQ40_9AGAR</name>
<dbReference type="AlphaFoldDB" id="A0AAD7EQ40"/>
<evidence type="ECO:0000313" key="3">
    <source>
        <dbReference type="Proteomes" id="UP001218218"/>
    </source>
</evidence>
<sequence length="273" mass="29439">MRDEVFLLPPCHSILSSFVHLSTPDSPDAIASRSMRGCVTGPTATCVSCARLYCPCLPGAPRSLPSAAGPGGGPASASPSGCRVVGVAHGTRNGDDASLQARWSVDLAATRRRLIDALPRVTPARIQYAGHARSECDPRRASEVRRVCVAAGDIVLASRTRSCCALDAFAPVPCHDSSSSIGRSRWTSVMRLHFRVRLRRNACTMSRTGPAGESFLRVYDVDLSSESDASIIEHGVIWIRWRGEHGPSFASHTRMHDQSEEQTLPTCHHLSSQ</sequence>
<gene>
    <name evidence="2" type="ORF">DFH08DRAFT_235161</name>
</gene>
<organism evidence="2 3">
    <name type="scientific">Mycena albidolilacea</name>
    <dbReference type="NCBI Taxonomy" id="1033008"/>
    <lineage>
        <taxon>Eukaryota</taxon>
        <taxon>Fungi</taxon>
        <taxon>Dikarya</taxon>
        <taxon>Basidiomycota</taxon>
        <taxon>Agaricomycotina</taxon>
        <taxon>Agaricomycetes</taxon>
        <taxon>Agaricomycetidae</taxon>
        <taxon>Agaricales</taxon>
        <taxon>Marasmiineae</taxon>
        <taxon>Mycenaceae</taxon>
        <taxon>Mycena</taxon>
    </lineage>
</organism>
<reference evidence="2" key="1">
    <citation type="submission" date="2023-03" db="EMBL/GenBank/DDBJ databases">
        <title>Massive genome expansion in bonnet fungi (Mycena s.s.) driven by repeated elements and novel gene families across ecological guilds.</title>
        <authorList>
            <consortium name="Lawrence Berkeley National Laboratory"/>
            <person name="Harder C.B."/>
            <person name="Miyauchi S."/>
            <person name="Viragh M."/>
            <person name="Kuo A."/>
            <person name="Thoen E."/>
            <person name="Andreopoulos B."/>
            <person name="Lu D."/>
            <person name="Skrede I."/>
            <person name="Drula E."/>
            <person name="Henrissat B."/>
            <person name="Morin E."/>
            <person name="Kohler A."/>
            <person name="Barry K."/>
            <person name="LaButti K."/>
            <person name="Morin E."/>
            <person name="Salamov A."/>
            <person name="Lipzen A."/>
            <person name="Mereny Z."/>
            <person name="Hegedus B."/>
            <person name="Baldrian P."/>
            <person name="Stursova M."/>
            <person name="Weitz H."/>
            <person name="Taylor A."/>
            <person name="Grigoriev I.V."/>
            <person name="Nagy L.G."/>
            <person name="Martin F."/>
            <person name="Kauserud H."/>
        </authorList>
    </citation>
    <scope>NUCLEOTIDE SEQUENCE</scope>
    <source>
        <strain evidence="2">CBHHK002</strain>
    </source>
</reference>
<evidence type="ECO:0000313" key="2">
    <source>
        <dbReference type="EMBL" id="KAJ7342735.1"/>
    </source>
</evidence>
<dbReference type="EMBL" id="JARIHO010000024">
    <property type="protein sequence ID" value="KAJ7342735.1"/>
    <property type="molecule type" value="Genomic_DNA"/>
</dbReference>
<accession>A0AAD7EQ40</accession>
<protein>
    <submittedName>
        <fullName evidence="2">Uncharacterized protein</fullName>
    </submittedName>
</protein>
<proteinExistence type="predicted"/>
<keyword evidence="3" id="KW-1185">Reference proteome</keyword>
<feature type="compositionally biased region" description="Polar residues" evidence="1">
    <location>
        <begin position="261"/>
        <end position="273"/>
    </location>
</feature>